<dbReference type="GO" id="GO:0007021">
    <property type="term" value="P:tubulin complex assembly"/>
    <property type="evidence" value="ECO:0007669"/>
    <property type="project" value="UniProtKB-UniRule"/>
</dbReference>
<dbReference type="GO" id="GO:0005829">
    <property type="term" value="C:cytosol"/>
    <property type="evidence" value="ECO:0007669"/>
    <property type="project" value="TreeGrafter"/>
</dbReference>
<keyword evidence="3" id="KW-0963">Cytoplasm</keyword>
<comment type="subunit">
    <text evidence="3">Supercomplex made of cofactors A to E. Cofactors A and D function by capturing and stabilizing tubulin in a quasi-native conformation. Cofactor E binds to the cofactor D-tubulin complex; interaction with cofactor C then causes the release of tubulin polypeptides that are committed to the native state.</text>
</comment>
<dbReference type="Proteomes" id="UP000076532">
    <property type="component" value="Unassembled WGS sequence"/>
</dbReference>
<keyword evidence="4" id="KW-0175">Coiled coil</keyword>
<keyword evidence="3" id="KW-0493">Microtubule</keyword>
<keyword evidence="6" id="KW-1185">Reference proteome</keyword>
<comment type="subcellular location">
    <subcellularLocation>
        <location evidence="3">Cytoplasm</location>
        <location evidence="3">Cytoskeleton</location>
    </subcellularLocation>
</comment>
<evidence type="ECO:0000256" key="1">
    <source>
        <dbReference type="ARBA" id="ARBA00006806"/>
    </source>
</evidence>
<name>A0A166S2F9_9AGAM</name>
<evidence type="ECO:0000256" key="3">
    <source>
        <dbReference type="RuleBase" id="RU364030"/>
    </source>
</evidence>
<comment type="similarity">
    <text evidence="1 3">Belongs to the TBCA family.</text>
</comment>
<dbReference type="InterPro" id="IPR004226">
    <property type="entry name" value="TBCA"/>
</dbReference>
<dbReference type="GO" id="GO:0007023">
    <property type="term" value="P:post-chaperonin tubulin folding pathway"/>
    <property type="evidence" value="ECO:0007669"/>
    <property type="project" value="UniProtKB-UniRule"/>
</dbReference>
<accession>A0A166S2F9</accession>
<dbReference type="GO" id="GO:0048487">
    <property type="term" value="F:beta-tubulin binding"/>
    <property type="evidence" value="ECO:0007669"/>
    <property type="project" value="InterPro"/>
</dbReference>
<dbReference type="EMBL" id="KV417501">
    <property type="protein sequence ID" value="KZP28942.1"/>
    <property type="molecule type" value="Genomic_DNA"/>
</dbReference>
<evidence type="ECO:0000256" key="2">
    <source>
        <dbReference type="ARBA" id="ARBA00023186"/>
    </source>
</evidence>
<protein>
    <recommendedName>
        <fullName evidence="3">Tubulin-specific chaperone A</fullName>
    </recommendedName>
</protein>
<reference evidence="5 6" key="1">
    <citation type="journal article" date="2016" name="Mol. Biol. Evol.">
        <title>Comparative Genomics of Early-Diverging Mushroom-Forming Fungi Provides Insights into the Origins of Lignocellulose Decay Capabilities.</title>
        <authorList>
            <person name="Nagy L.G."/>
            <person name="Riley R."/>
            <person name="Tritt A."/>
            <person name="Adam C."/>
            <person name="Daum C."/>
            <person name="Floudas D."/>
            <person name="Sun H."/>
            <person name="Yadav J.S."/>
            <person name="Pangilinan J."/>
            <person name="Larsson K.H."/>
            <person name="Matsuura K."/>
            <person name="Barry K."/>
            <person name="Labutti K."/>
            <person name="Kuo R."/>
            <person name="Ohm R.A."/>
            <person name="Bhattacharya S.S."/>
            <person name="Shirouzu T."/>
            <person name="Yoshinaga Y."/>
            <person name="Martin F.M."/>
            <person name="Grigoriev I.V."/>
            <person name="Hibbett D.S."/>
        </authorList>
    </citation>
    <scope>NUCLEOTIDE SEQUENCE [LARGE SCALE GENOMIC DNA]</scope>
    <source>
        <strain evidence="5 6">CBS 109695</strain>
    </source>
</reference>
<dbReference type="AlphaFoldDB" id="A0A166S2F9"/>
<dbReference type="PANTHER" id="PTHR21500">
    <property type="entry name" value="TUBULIN-SPECIFIC CHAPERONE A"/>
    <property type="match status" value="1"/>
</dbReference>
<dbReference type="GO" id="GO:0005874">
    <property type="term" value="C:microtubule"/>
    <property type="evidence" value="ECO:0007669"/>
    <property type="project" value="UniProtKB-KW"/>
</dbReference>
<evidence type="ECO:0000256" key="4">
    <source>
        <dbReference type="SAM" id="Coils"/>
    </source>
</evidence>
<dbReference type="Gene3D" id="1.20.58.90">
    <property type="match status" value="1"/>
</dbReference>
<dbReference type="SUPFAM" id="SSF46988">
    <property type="entry name" value="Tubulin chaperone cofactor A"/>
    <property type="match status" value="1"/>
</dbReference>
<dbReference type="OrthoDB" id="296187at2759"/>
<dbReference type="Pfam" id="PF02970">
    <property type="entry name" value="TBCA"/>
    <property type="match status" value="1"/>
</dbReference>
<feature type="coiled-coil region" evidence="4">
    <location>
        <begin position="18"/>
        <end position="45"/>
    </location>
</feature>
<organism evidence="5 6">
    <name type="scientific">Athelia psychrophila</name>
    <dbReference type="NCBI Taxonomy" id="1759441"/>
    <lineage>
        <taxon>Eukaryota</taxon>
        <taxon>Fungi</taxon>
        <taxon>Dikarya</taxon>
        <taxon>Basidiomycota</taxon>
        <taxon>Agaricomycotina</taxon>
        <taxon>Agaricomycetes</taxon>
        <taxon>Agaricomycetidae</taxon>
        <taxon>Atheliales</taxon>
        <taxon>Atheliaceae</taxon>
        <taxon>Athelia</taxon>
    </lineage>
</organism>
<keyword evidence="2 3" id="KW-0143">Chaperone</keyword>
<gene>
    <name evidence="5" type="ORF">FIBSPDRAFT_947338</name>
</gene>
<keyword evidence="3" id="KW-0206">Cytoskeleton</keyword>
<dbReference type="InterPro" id="IPR036126">
    <property type="entry name" value="TBCA_sf"/>
</dbReference>
<sequence>MSDQAAIHRQLKIKSGVASRLSKEHNLYRTEAEQQKRKLDKYIAENGDHWEVGNATRMLDEANRMIEDSAKRLGAAVDVLRAYIITVKKEPAFAEDDELKKAEEVLQMTSV</sequence>
<dbReference type="PANTHER" id="PTHR21500:SF0">
    <property type="entry name" value="TUBULIN-SPECIFIC CHAPERONE A"/>
    <property type="match status" value="1"/>
</dbReference>
<evidence type="ECO:0000313" key="6">
    <source>
        <dbReference type="Proteomes" id="UP000076532"/>
    </source>
</evidence>
<evidence type="ECO:0000313" key="5">
    <source>
        <dbReference type="EMBL" id="KZP28942.1"/>
    </source>
</evidence>
<dbReference type="STRING" id="436010.A0A166S2F9"/>
<proteinExistence type="inferred from homology"/>